<dbReference type="Pfam" id="PF05699">
    <property type="entry name" value="Dimer_Tnp_hAT"/>
    <property type="match status" value="1"/>
</dbReference>
<dbReference type="Proteomes" id="UP000478052">
    <property type="component" value="Unassembled WGS sequence"/>
</dbReference>
<comment type="caution">
    <text evidence="2">The sequence shown here is derived from an EMBL/GenBank/DDBJ whole genome shotgun (WGS) entry which is preliminary data.</text>
</comment>
<dbReference type="InterPro" id="IPR012337">
    <property type="entry name" value="RNaseH-like_sf"/>
</dbReference>
<gene>
    <name evidence="2" type="ORF">FWK35_00027191</name>
</gene>
<dbReference type="AlphaFoldDB" id="A0A6G0WFD0"/>
<keyword evidence="3" id="KW-1185">Reference proteome</keyword>
<dbReference type="GO" id="GO:0046983">
    <property type="term" value="F:protein dimerization activity"/>
    <property type="evidence" value="ECO:0007669"/>
    <property type="project" value="InterPro"/>
</dbReference>
<dbReference type="Pfam" id="PF14291">
    <property type="entry name" value="DUF4371"/>
    <property type="match status" value="1"/>
</dbReference>
<dbReference type="PANTHER" id="PTHR45749">
    <property type="match status" value="1"/>
</dbReference>
<proteinExistence type="predicted"/>
<accession>A0A6G0WFD0</accession>
<dbReference type="EMBL" id="VUJU01008771">
    <property type="protein sequence ID" value="KAF0726097.1"/>
    <property type="molecule type" value="Genomic_DNA"/>
</dbReference>
<sequence length="542" mass="62066">DENIDDPGSSSQSSSCELNSNIIAALTELDELPQSNLNIVSNSDLTDLGTLDTRPCRPILSAYIKTKFGKQYRSFQSEWFKNYEWLEYSIKCNAAFCFVCHMFNTSNVEDIWIKTGCNNWQKPKLSDAHHNQIVENRAYMAQIIEIVLYLGKQGVAFRGHSEKCDSINQGNFKELCNVFIKCVPNFKGHYDVKINYTSWKVQEEIIQISADYAREKIINEIKSAGFFDIMVDEARSHKQEQLSICIRYVVGFDIVERFLEFVDVSSGQDANHIVAAIFKCFEKLNINMNTLYIVAQSYDGASVMSGCLGGIARSVFNMLESVYVHFSRPSNNTELVKIQLQLGLKKGNILRVCDTRWVCRYKNCESMLTNYSAILNFLINEVDTQADKDVVEAIELAEKHNISLEVPQIGAEQDDQISASDSVELYWRRTVYFPIIDTIVNNLKFRFSEESLEMASSIDYFVEMDYEKNICKKATFPNVFKLLQVALTIPVSSATCERSFSSMRRLKNWLRASMEQQRFTNLSILNIERDIVNKISSSEILE</sequence>
<feature type="non-terminal residue" evidence="2">
    <location>
        <position position="1"/>
    </location>
</feature>
<organism evidence="2 3">
    <name type="scientific">Aphis craccivora</name>
    <name type="common">Cowpea aphid</name>
    <dbReference type="NCBI Taxonomy" id="307492"/>
    <lineage>
        <taxon>Eukaryota</taxon>
        <taxon>Metazoa</taxon>
        <taxon>Ecdysozoa</taxon>
        <taxon>Arthropoda</taxon>
        <taxon>Hexapoda</taxon>
        <taxon>Insecta</taxon>
        <taxon>Pterygota</taxon>
        <taxon>Neoptera</taxon>
        <taxon>Paraneoptera</taxon>
        <taxon>Hemiptera</taxon>
        <taxon>Sternorrhyncha</taxon>
        <taxon>Aphidomorpha</taxon>
        <taxon>Aphidoidea</taxon>
        <taxon>Aphididae</taxon>
        <taxon>Aphidini</taxon>
        <taxon>Aphis</taxon>
        <taxon>Aphis</taxon>
    </lineage>
</organism>
<feature type="non-terminal residue" evidence="2">
    <location>
        <position position="542"/>
    </location>
</feature>
<reference evidence="2 3" key="1">
    <citation type="submission" date="2019-08" db="EMBL/GenBank/DDBJ databases">
        <title>Whole genome of Aphis craccivora.</title>
        <authorList>
            <person name="Voronova N.V."/>
            <person name="Shulinski R.S."/>
            <person name="Bandarenka Y.V."/>
            <person name="Zhorov D.G."/>
            <person name="Warner D."/>
        </authorList>
    </citation>
    <scope>NUCLEOTIDE SEQUENCE [LARGE SCALE GENOMIC DNA]</scope>
    <source>
        <strain evidence="2">180601</strain>
        <tissue evidence="2">Whole Body</tissue>
    </source>
</reference>
<dbReference type="SUPFAM" id="SSF53098">
    <property type="entry name" value="Ribonuclease H-like"/>
    <property type="match status" value="1"/>
</dbReference>
<dbReference type="SMART" id="SM00597">
    <property type="entry name" value="ZnF_TTF"/>
    <property type="match status" value="1"/>
</dbReference>
<dbReference type="OrthoDB" id="6619846at2759"/>
<dbReference type="InterPro" id="IPR025398">
    <property type="entry name" value="DUF4371"/>
</dbReference>
<evidence type="ECO:0000313" key="2">
    <source>
        <dbReference type="EMBL" id="KAF0726097.1"/>
    </source>
</evidence>
<dbReference type="InterPro" id="IPR006580">
    <property type="entry name" value="Znf_TTF"/>
</dbReference>
<name>A0A6G0WFD0_APHCR</name>
<dbReference type="PANTHER" id="PTHR45749:SF21">
    <property type="entry name" value="DUF4371 DOMAIN-CONTAINING PROTEIN"/>
    <property type="match status" value="1"/>
</dbReference>
<evidence type="ECO:0000259" key="1">
    <source>
        <dbReference type="SMART" id="SM00597"/>
    </source>
</evidence>
<dbReference type="InterPro" id="IPR008906">
    <property type="entry name" value="HATC_C_dom"/>
</dbReference>
<evidence type="ECO:0000313" key="3">
    <source>
        <dbReference type="Proteomes" id="UP000478052"/>
    </source>
</evidence>
<protein>
    <submittedName>
        <fullName evidence="2">Zinc finger MYM-type protein 1-like</fullName>
    </submittedName>
</protein>
<feature type="domain" description="TTF-type" evidence="1">
    <location>
        <begin position="71"/>
        <end position="146"/>
    </location>
</feature>